<feature type="transmembrane region" description="Helical" evidence="1">
    <location>
        <begin position="183"/>
        <end position="202"/>
    </location>
</feature>
<dbReference type="PANTHER" id="PTHR38457">
    <property type="entry name" value="REGULATOR ABRB-RELATED"/>
    <property type="match status" value="1"/>
</dbReference>
<dbReference type="Proteomes" id="UP000698752">
    <property type="component" value="Unassembled WGS sequence"/>
</dbReference>
<feature type="transmembrane region" description="Helical" evidence="1">
    <location>
        <begin position="12"/>
        <end position="45"/>
    </location>
</feature>
<comment type="caution">
    <text evidence="2">The sequence shown here is derived from an EMBL/GenBank/DDBJ whole genome shotgun (WGS) entry which is preliminary data.</text>
</comment>
<dbReference type="InterPro" id="IPR017516">
    <property type="entry name" value="AbrB_dup"/>
</dbReference>
<keyword evidence="1" id="KW-0472">Membrane</keyword>
<dbReference type="Pfam" id="PF05145">
    <property type="entry name" value="AbrB"/>
    <property type="match status" value="1"/>
</dbReference>
<feature type="transmembrane region" description="Helical" evidence="1">
    <location>
        <begin position="317"/>
        <end position="341"/>
    </location>
</feature>
<name>A0ABS5EHR1_9PROT</name>
<evidence type="ECO:0000313" key="3">
    <source>
        <dbReference type="Proteomes" id="UP000698752"/>
    </source>
</evidence>
<proteinExistence type="predicted"/>
<evidence type="ECO:0000313" key="2">
    <source>
        <dbReference type="EMBL" id="MBR0650510.1"/>
    </source>
</evidence>
<feature type="transmembrane region" description="Helical" evidence="1">
    <location>
        <begin position="51"/>
        <end position="70"/>
    </location>
</feature>
<accession>A0ABS5EHR1</accession>
<feature type="transmembrane region" description="Helical" evidence="1">
    <location>
        <begin position="152"/>
        <end position="171"/>
    </location>
</feature>
<dbReference type="NCBIfam" id="TIGR03082">
    <property type="entry name" value="Gneg_AbrB_dup"/>
    <property type="match status" value="1"/>
</dbReference>
<dbReference type="PANTHER" id="PTHR38457:SF1">
    <property type="entry name" value="REGULATOR ABRB-RELATED"/>
    <property type="match status" value="1"/>
</dbReference>
<gene>
    <name evidence="2" type="ORF">GXW78_12620</name>
</gene>
<organism evidence="2 3">
    <name type="scientific">Neoroseomonas terrae</name>
    <dbReference type="NCBI Taxonomy" id="424799"/>
    <lineage>
        <taxon>Bacteria</taxon>
        <taxon>Pseudomonadati</taxon>
        <taxon>Pseudomonadota</taxon>
        <taxon>Alphaproteobacteria</taxon>
        <taxon>Acetobacterales</taxon>
        <taxon>Acetobacteraceae</taxon>
        <taxon>Neoroseomonas</taxon>
    </lineage>
</organism>
<sequence>MTASTPSPDAYLRTLLLCLLAGGLLSLLGLPLGWMIGAMIATGYLALRNAAAVPALARPAGLVVLGLALGQGFTRPVMEATAAALPAMLTGAVLVLAAGIAVAPLYRRLSASDGRTAFFATIPGGVVVMAALAGQAGAAVPAVMVAQSLRMALVVLAYPLLAGLLAGRGGGASPFGAALPGTHAPALALLLVAGAMVALLAARIRLPNAAMLAPCLLAMALSGSGVLPSSVPRWLVDAAQVAMGASLGLHLARDGLGGAPRRAMMASLVAGLTVSLLLLLAGLALGWGAGLPVAAVVLGLAPGGMPEMTVTAQALNLAVPLVLGFHLTRMVLCNLFVLPLWRGLAALGLFR</sequence>
<dbReference type="RefSeq" id="WP_211869176.1">
    <property type="nucleotide sequence ID" value="NZ_JAAEDI010000012.1"/>
</dbReference>
<keyword evidence="3" id="KW-1185">Reference proteome</keyword>
<evidence type="ECO:0000256" key="1">
    <source>
        <dbReference type="SAM" id="Phobius"/>
    </source>
</evidence>
<protein>
    <submittedName>
        <fullName evidence="2">AbrB family transcriptional regulator</fullName>
    </submittedName>
</protein>
<feature type="transmembrane region" description="Helical" evidence="1">
    <location>
        <begin position="82"/>
        <end position="106"/>
    </location>
</feature>
<feature type="transmembrane region" description="Helical" evidence="1">
    <location>
        <begin position="264"/>
        <end position="297"/>
    </location>
</feature>
<keyword evidence="1" id="KW-1133">Transmembrane helix</keyword>
<reference evidence="3" key="1">
    <citation type="journal article" date="2021" name="Syst. Appl. Microbiol.">
        <title>Roseomonas hellenica sp. nov., isolated from roots of wild-growing Alkanna tinctoria.</title>
        <authorList>
            <person name="Rat A."/>
            <person name="Naranjo H.D."/>
            <person name="Lebbe L."/>
            <person name="Cnockaert M."/>
            <person name="Krigas N."/>
            <person name="Grigoriadou K."/>
            <person name="Maloupa E."/>
            <person name="Willems A."/>
        </authorList>
    </citation>
    <scope>NUCLEOTIDE SEQUENCE [LARGE SCALE GENOMIC DNA]</scope>
    <source>
        <strain evidence="3">LMG 31159</strain>
    </source>
</reference>
<dbReference type="PIRSF" id="PIRSF038991">
    <property type="entry name" value="Protein_AbrB"/>
    <property type="match status" value="1"/>
</dbReference>
<dbReference type="EMBL" id="JAAEDI010000012">
    <property type="protein sequence ID" value="MBR0650510.1"/>
    <property type="molecule type" value="Genomic_DNA"/>
</dbReference>
<dbReference type="InterPro" id="IPR007820">
    <property type="entry name" value="AbrB_fam"/>
</dbReference>
<feature type="transmembrane region" description="Helical" evidence="1">
    <location>
        <begin position="118"/>
        <end position="140"/>
    </location>
</feature>
<keyword evidence="1" id="KW-0812">Transmembrane</keyword>